<protein>
    <submittedName>
        <fullName evidence="4">SPOR domain-containing protein</fullName>
    </submittedName>
</protein>
<reference evidence="4 5" key="1">
    <citation type="submission" date="2024-08" db="EMBL/GenBank/DDBJ databases">
        <authorList>
            <person name="Ishaq N."/>
        </authorList>
    </citation>
    <scope>NUCLEOTIDE SEQUENCE [LARGE SCALE GENOMIC DNA]</scope>
    <source>
        <strain evidence="4 5">DSM 18651</strain>
    </source>
</reference>
<dbReference type="EMBL" id="JBGMEK010000008">
    <property type="protein sequence ID" value="MFA0810455.1"/>
    <property type="molecule type" value="Genomic_DNA"/>
</dbReference>
<proteinExistence type="predicted"/>
<dbReference type="PROSITE" id="PS51724">
    <property type="entry name" value="SPOR"/>
    <property type="match status" value="1"/>
</dbReference>
<dbReference type="RefSeq" id="WP_371838044.1">
    <property type="nucleotide sequence ID" value="NZ_JBGMEK010000008.1"/>
</dbReference>
<dbReference type="PANTHER" id="PTHR38687">
    <property type="entry name" value="CELL DIVISION PROTEIN DEDD-RELATED"/>
    <property type="match status" value="1"/>
</dbReference>
<dbReference type="InterPro" id="IPR036680">
    <property type="entry name" value="SPOR-like_sf"/>
</dbReference>
<feature type="region of interest" description="Disordered" evidence="1">
    <location>
        <begin position="81"/>
        <end position="107"/>
    </location>
</feature>
<dbReference type="InterPro" id="IPR007730">
    <property type="entry name" value="SPOR-like_dom"/>
</dbReference>
<keyword evidence="2" id="KW-0472">Membrane</keyword>
<comment type="caution">
    <text evidence="4">The sequence shown here is derived from an EMBL/GenBank/DDBJ whole genome shotgun (WGS) entry which is preliminary data.</text>
</comment>
<dbReference type="Gene3D" id="3.30.70.1070">
    <property type="entry name" value="Sporulation related repeat"/>
    <property type="match status" value="1"/>
</dbReference>
<evidence type="ECO:0000256" key="1">
    <source>
        <dbReference type="SAM" id="MobiDB-lite"/>
    </source>
</evidence>
<feature type="transmembrane region" description="Helical" evidence="2">
    <location>
        <begin position="21"/>
        <end position="41"/>
    </location>
</feature>
<evidence type="ECO:0000259" key="3">
    <source>
        <dbReference type="PROSITE" id="PS51724"/>
    </source>
</evidence>
<evidence type="ECO:0000256" key="2">
    <source>
        <dbReference type="SAM" id="Phobius"/>
    </source>
</evidence>
<gene>
    <name evidence="4" type="ORF">ACCI49_05925</name>
</gene>
<dbReference type="Pfam" id="PF05036">
    <property type="entry name" value="SPOR"/>
    <property type="match status" value="1"/>
</dbReference>
<sequence length="186" mass="20682">MSRRKTNRRSKSSAGKPAWGWFFLGNIVGGFTVFLLLHYGIAGEGKSSTGDKQQAAKPAVKEPSQPRFDFYTMLKENEVSVPPPKVAKPARHQQTSGPAQKAPSESSRQVYILQAASFREATEAERLRARLTLANLDVKVESASDSRGTWHRVLVGPFDNRSRMAKARQVLAEHRLMPLVLKRPAN</sequence>
<dbReference type="SUPFAM" id="SSF110997">
    <property type="entry name" value="Sporulation related repeat"/>
    <property type="match status" value="1"/>
</dbReference>
<dbReference type="InterPro" id="IPR052521">
    <property type="entry name" value="Cell_div_SPOR-domain"/>
</dbReference>
<feature type="compositionally biased region" description="Polar residues" evidence="1">
    <location>
        <begin position="92"/>
        <end position="107"/>
    </location>
</feature>
<keyword evidence="2" id="KW-0812">Transmembrane</keyword>
<keyword evidence="2" id="KW-1133">Transmembrane helix</keyword>
<dbReference type="Proteomes" id="UP001569428">
    <property type="component" value="Unassembled WGS sequence"/>
</dbReference>
<feature type="domain" description="SPOR" evidence="3">
    <location>
        <begin position="105"/>
        <end position="183"/>
    </location>
</feature>
<evidence type="ECO:0000313" key="4">
    <source>
        <dbReference type="EMBL" id="MFA0810455.1"/>
    </source>
</evidence>
<keyword evidence="5" id="KW-1185">Reference proteome</keyword>
<organism evidence="4 5">
    <name type="scientific">Microbulbifer epialgicus</name>
    <dbReference type="NCBI Taxonomy" id="393907"/>
    <lineage>
        <taxon>Bacteria</taxon>
        <taxon>Pseudomonadati</taxon>
        <taxon>Pseudomonadota</taxon>
        <taxon>Gammaproteobacteria</taxon>
        <taxon>Cellvibrionales</taxon>
        <taxon>Microbulbiferaceae</taxon>
        <taxon>Microbulbifer</taxon>
    </lineage>
</organism>
<evidence type="ECO:0000313" key="5">
    <source>
        <dbReference type="Proteomes" id="UP001569428"/>
    </source>
</evidence>
<accession>A0ABV4NWN9</accession>
<name>A0ABV4NWN9_9GAMM</name>